<proteinExistence type="inferred from homology"/>
<dbReference type="InterPro" id="IPR045584">
    <property type="entry name" value="Pilin-like"/>
</dbReference>
<comment type="subcellular location">
    <subcellularLocation>
        <location evidence="1">Cell inner membrane</location>
        <topology evidence="1">Single-pass membrane protein</topology>
    </subcellularLocation>
</comment>
<evidence type="ECO:0000256" key="7">
    <source>
        <dbReference type="ARBA" id="ARBA00022989"/>
    </source>
</evidence>
<evidence type="ECO:0000256" key="4">
    <source>
        <dbReference type="ARBA" id="ARBA00022481"/>
    </source>
</evidence>
<dbReference type="NCBIfam" id="TIGR02532">
    <property type="entry name" value="IV_pilin_GFxxxE"/>
    <property type="match status" value="1"/>
</dbReference>
<keyword evidence="8 11" id="KW-0472">Membrane</keyword>
<evidence type="ECO:0000313" key="13">
    <source>
        <dbReference type="EMBL" id="UFZ07875.1"/>
    </source>
</evidence>
<dbReference type="Pfam" id="PF07963">
    <property type="entry name" value="N_methyl"/>
    <property type="match status" value="1"/>
</dbReference>
<keyword evidence="6 11" id="KW-0812">Transmembrane</keyword>
<dbReference type="SUPFAM" id="SSF54523">
    <property type="entry name" value="Pili subunits"/>
    <property type="match status" value="1"/>
</dbReference>
<reference evidence="13" key="1">
    <citation type="journal article" date="2024" name="Antonie Van Leeuwenhoek">
        <title>Bradyrhizobium ontarionense sp. nov., a novel bacterial symbiont isolated from Aeschynomene indica (Indian jointvetch), harbours photosynthesis, nitrogen fixation and nitrous oxide (N2O) reductase genes.</title>
        <authorList>
            <person name="Bromfield E.S.P."/>
            <person name="Cloutier S."/>
        </authorList>
    </citation>
    <scope>NUCLEOTIDE SEQUENCE</scope>
    <source>
        <strain evidence="13">A19</strain>
    </source>
</reference>
<evidence type="ECO:0000259" key="12">
    <source>
        <dbReference type="Pfam" id="PF12019"/>
    </source>
</evidence>
<dbReference type="RefSeq" id="WP_231327324.1">
    <property type="nucleotide sequence ID" value="NZ_CP088156.1"/>
</dbReference>
<keyword evidence="14" id="KW-1185">Reference proteome</keyword>
<dbReference type="Proteomes" id="UP001431010">
    <property type="component" value="Chromosome"/>
</dbReference>
<gene>
    <name evidence="13" type="ORF">LQG66_16915</name>
</gene>
<evidence type="ECO:0000256" key="10">
    <source>
        <dbReference type="ARBA" id="ARBA00030775"/>
    </source>
</evidence>
<dbReference type="InterPro" id="IPR022346">
    <property type="entry name" value="T2SS_GspH"/>
</dbReference>
<evidence type="ECO:0000313" key="14">
    <source>
        <dbReference type="Proteomes" id="UP001431010"/>
    </source>
</evidence>
<evidence type="ECO:0000256" key="8">
    <source>
        <dbReference type="ARBA" id="ARBA00023136"/>
    </source>
</evidence>
<evidence type="ECO:0000256" key="1">
    <source>
        <dbReference type="ARBA" id="ARBA00004377"/>
    </source>
</evidence>
<dbReference type="InterPro" id="IPR012902">
    <property type="entry name" value="N_methyl_site"/>
</dbReference>
<dbReference type="Pfam" id="PF12019">
    <property type="entry name" value="GspH"/>
    <property type="match status" value="1"/>
</dbReference>
<evidence type="ECO:0000256" key="9">
    <source>
        <dbReference type="ARBA" id="ARBA00025772"/>
    </source>
</evidence>
<evidence type="ECO:0000256" key="11">
    <source>
        <dbReference type="SAM" id="Phobius"/>
    </source>
</evidence>
<sequence length="159" mass="17195">MTMCRRGGCDAGFTLIEVVCALAVVALMTAVLLPAIPRQTSRPRLEAYAVEVAALLKADRNAAIRRGLEVTTRIDTQARSIRSGTNGQAVRFPDDVRFETLLPRNCDNRPAFETISFFGSGMSCGGAITLTHLDAGYQIRVNWLTGRIEVVPNAGLSGR</sequence>
<feature type="domain" description="General secretion pathway GspH" evidence="12">
    <location>
        <begin position="51"/>
        <end position="144"/>
    </location>
</feature>
<protein>
    <recommendedName>
        <fullName evidence="2">Type II secretion system protein H</fullName>
    </recommendedName>
    <alternativeName>
        <fullName evidence="10">General secretion pathway protein H</fullName>
    </alternativeName>
</protein>
<organism evidence="13 14">
    <name type="scientific">Bradyrhizobium ontarionense</name>
    <dbReference type="NCBI Taxonomy" id="2898149"/>
    <lineage>
        <taxon>Bacteria</taxon>
        <taxon>Pseudomonadati</taxon>
        <taxon>Pseudomonadota</taxon>
        <taxon>Alphaproteobacteria</taxon>
        <taxon>Hyphomicrobiales</taxon>
        <taxon>Nitrobacteraceae</taxon>
        <taxon>Bradyrhizobium</taxon>
    </lineage>
</organism>
<evidence type="ECO:0000256" key="2">
    <source>
        <dbReference type="ARBA" id="ARBA00021549"/>
    </source>
</evidence>
<keyword evidence="7 11" id="KW-1133">Transmembrane helix</keyword>
<evidence type="ECO:0000256" key="6">
    <source>
        <dbReference type="ARBA" id="ARBA00022692"/>
    </source>
</evidence>
<keyword evidence="4" id="KW-0488">Methylation</keyword>
<comment type="similarity">
    <text evidence="9">Belongs to the GSP H family.</text>
</comment>
<evidence type="ECO:0000256" key="5">
    <source>
        <dbReference type="ARBA" id="ARBA00022519"/>
    </source>
</evidence>
<keyword evidence="3" id="KW-1003">Cell membrane</keyword>
<accession>A0ABY3RLV9</accession>
<keyword evidence="5" id="KW-0997">Cell inner membrane</keyword>
<evidence type="ECO:0000256" key="3">
    <source>
        <dbReference type="ARBA" id="ARBA00022475"/>
    </source>
</evidence>
<dbReference type="EMBL" id="CP088156">
    <property type="protein sequence ID" value="UFZ07875.1"/>
    <property type="molecule type" value="Genomic_DNA"/>
</dbReference>
<name>A0ABY3RLV9_9BRAD</name>
<feature type="transmembrane region" description="Helical" evidence="11">
    <location>
        <begin position="12"/>
        <end position="36"/>
    </location>
</feature>
<dbReference type="Gene3D" id="3.30.700.10">
    <property type="entry name" value="Glycoprotein, Type 4 Pilin"/>
    <property type="match status" value="1"/>
</dbReference>